<evidence type="ECO:0000313" key="3">
    <source>
        <dbReference type="EMBL" id="CAF3929855.1"/>
    </source>
</evidence>
<evidence type="ECO:0000313" key="4">
    <source>
        <dbReference type="Proteomes" id="UP000663881"/>
    </source>
</evidence>
<dbReference type="EMBL" id="CAJOAY010002189">
    <property type="protein sequence ID" value="CAF3929855.1"/>
    <property type="molecule type" value="Genomic_DNA"/>
</dbReference>
<name>A0A819JGV1_9BILA</name>
<evidence type="ECO:0000313" key="2">
    <source>
        <dbReference type="EMBL" id="CAF1271978.1"/>
    </source>
</evidence>
<reference evidence="3" key="1">
    <citation type="submission" date="2021-02" db="EMBL/GenBank/DDBJ databases">
        <authorList>
            <person name="Nowell W R."/>
        </authorList>
    </citation>
    <scope>NUCLEOTIDE SEQUENCE</scope>
</reference>
<organism evidence="3 4">
    <name type="scientific">Adineta steineri</name>
    <dbReference type="NCBI Taxonomy" id="433720"/>
    <lineage>
        <taxon>Eukaryota</taxon>
        <taxon>Metazoa</taxon>
        <taxon>Spiralia</taxon>
        <taxon>Gnathifera</taxon>
        <taxon>Rotifera</taxon>
        <taxon>Eurotatoria</taxon>
        <taxon>Bdelloidea</taxon>
        <taxon>Adinetida</taxon>
        <taxon>Adinetidae</taxon>
        <taxon>Adineta</taxon>
    </lineage>
</organism>
<dbReference type="OrthoDB" id="10096379at2759"/>
<feature type="region of interest" description="Disordered" evidence="1">
    <location>
        <begin position="1"/>
        <end position="32"/>
    </location>
</feature>
<evidence type="ECO:0000256" key="1">
    <source>
        <dbReference type="SAM" id="MobiDB-lite"/>
    </source>
</evidence>
<accession>A0A819JGV1</accession>
<protein>
    <submittedName>
        <fullName evidence="3">Uncharacterized protein</fullName>
    </submittedName>
</protein>
<sequence length="118" mass="12300">MSRPAVNQSVKHRKPQAKDRLIGNELGYGGSTGLGYQRPRIRAVFIPSQPQYGMANQQCPPSQPQYSMANQQCCPGGMGGMGGMAGMGGMGGMGGYGGGGMPGIPNRPFVTADEVFFA</sequence>
<dbReference type="Proteomes" id="UP000663891">
    <property type="component" value="Unassembled WGS sequence"/>
</dbReference>
<gene>
    <name evidence="3" type="ORF">OKA104_LOCUS25761</name>
    <name evidence="2" type="ORF">VCS650_LOCUS29476</name>
</gene>
<dbReference type="EMBL" id="CAJNON010000456">
    <property type="protein sequence ID" value="CAF1271978.1"/>
    <property type="molecule type" value="Genomic_DNA"/>
</dbReference>
<dbReference type="AlphaFoldDB" id="A0A819JGV1"/>
<proteinExistence type="predicted"/>
<comment type="caution">
    <text evidence="3">The sequence shown here is derived from an EMBL/GenBank/DDBJ whole genome shotgun (WGS) entry which is preliminary data.</text>
</comment>
<dbReference type="Proteomes" id="UP000663881">
    <property type="component" value="Unassembled WGS sequence"/>
</dbReference>